<dbReference type="InterPro" id="IPR003780">
    <property type="entry name" value="COX15/CtaA_fam"/>
</dbReference>
<evidence type="ECO:0000256" key="12">
    <source>
        <dbReference type="SAM" id="Phobius"/>
    </source>
</evidence>
<accession>A0ABV2B1E2</accession>
<evidence type="ECO:0000256" key="8">
    <source>
        <dbReference type="ARBA" id="ARBA00023133"/>
    </source>
</evidence>
<feature type="transmembrane region" description="Helical" evidence="12">
    <location>
        <begin position="307"/>
        <end position="328"/>
    </location>
</feature>
<evidence type="ECO:0000256" key="9">
    <source>
        <dbReference type="ARBA" id="ARBA00023136"/>
    </source>
</evidence>
<name>A0ABV2B1E2_9GAMM</name>
<keyword evidence="2" id="KW-1003">Cell membrane</keyword>
<evidence type="ECO:0000256" key="1">
    <source>
        <dbReference type="ARBA" id="ARBA00004141"/>
    </source>
</evidence>
<reference evidence="13 14" key="1">
    <citation type="submission" date="2013-03" db="EMBL/GenBank/DDBJ databases">
        <title>Salinisphaera dokdonensis CL-ES53 Genome Sequencing.</title>
        <authorList>
            <person name="Li C."/>
            <person name="Lai Q."/>
            <person name="Shao Z."/>
        </authorList>
    </citation>
    <scope>NUCLEOTIDE SEQUENCE [LARGE SCALE GENOMIC DNA]</scope>
    <source>
        <strain evidence="13 14">CL-ES53</strain>
    </source>
</reference>
<gene>
    <name evidence="13" type="ORF">SADO_10649</name>
</gene>
<feature type="transmembrane region" description="Helical" evidence="12">
    <location>
        <begin position="245"/>
        <end position="266"/>
    </location>
</feature>
<feature type="transmembrane region" description="Helical" evidence="12">
    <location>
        <begin position="278"/>
        <end position="301"/>
    </location>
</feature>
<keyword evidence="9 12" id="KW-0472">Membrane</keyword>
<evidence type="ECO:0000256" key="6">
    <source>
        <dbReference type="ARBA" id="ARBA00023002"/>
    </source>
</evidence>
<dbReference type="Pfam" id="PF02628">
    <property type="entry name" value="COX15-CtaA"/>
    <property type="match status" value="1"/>
</dbReference>
<keyword evidence="14" id="KW-1185">Reference proteome</keyword>
<feature type="transmembrane region" description="Helical" evidence="12">
    <location>
        <begin position="132"/>
        <end position="153"/>
    </location>
</feature>
<protein>
    <submittedName>
        <fullName evidence="13">Cytochrome oxidase assembly</fullName>
    </submittedName>
</protein>
<evidence type="ECO:0000256" key="4">
    <source>
        <dbReference type="ARBA" id="ARBA00022723"/>
    </source>
</evidence>
<comment type="subcellular location">
    <subcellularLocation>
        <location evidence="1">Membrane</location>
        <topology evidence="1">Multi-pass membrane protein</topology>
    </subcellularLocation>
</comment>
<evidence type="ECO:0000256" key="11">
    <source>
        <dbReference type="ARBA" id="ARBA00023444"/>
    </source>
</evidence>
<sequence length="334" mass="36281">MSRFQLNLLTICLAFVVITLGAFVRLSDAGLGCPDWPGCYGHLDVPTAEADVAVANERFAHRPVEAPKAWKEMIHRYAAGGLGLLILAMALVSLKGSSSPDQQRVLPWVLVVLVIFQALLGMWTVTLLLKPLIVTAHLLGGMATFALLGWCLFREGALFSGYRTVRRAGLRMSAGAALVLLIGQIFLGAWTSTNYAAMACPDFPTCQTYWWPPTDFSAAFTLWHGLGINYEYGILDSIPRATIHWVHRLGAVAITLVLLALAAMLWRQARVDSRWRGLAMTLVAALGLQVSIGISVVVFHLPLAVAVAHNGGAALLLLTLMAINHAVWRARDHV</sequence>
<comment type="caution">
    <text evidence="13">The sequence shown here is derived from an EMBL/GenBank/DDBJ whole genome shotgun (WGS) entry which is preliminary data.</text>
</comment>
<keyword evidence="4" id="KW-0479">Metal-binding</keyword>
<feature type="transmembrane region" description="Helical" evidence="12">
    <location>
        <begin position="74"/>
        <end position="94"/>
    </location>
</feature>
<evidence type="ECO:0000313" key="13">
    <source>
        <dbReference type="EMBL" id="MES1929710.1"/>
    </source>
</evidence>
<keyword evidence="6" id="KW-0560">Oxidoreductase</keyword>
<feature type="transmembrane region" description="Helical" evidence="12">
    <location>
        <begin position="174"/>
        <end position="193"/>
    </location>
</feature>
<evidence type="ECO:0000313" key="14">
    <source>
        <dbReference type="Proteomes" id="UP001460888"/>
    </source>
</evidence>
<evidence type="ECO:0000256" key="7">
    <source>
        <dbReference type="ARBA" id="ARBA00023004"/>
    </source>
</evidence>
<keyword evidence="10" id="KW-1015">Disulfide bond</keyword>
<dbReference type="Proteomes" id="UP001460888">
    <property type="component" value="Unassembled WGS sequence"/>
</dbReference>
<dbReference type="RefSeq" id="WP_353111215.1">
    <property type="nucleotide sequence ID" value="NZ_APND01000003.1"/>
</dbReference>
<evidence type="ECO:0000256" key="5">
    <source>
        <dbReference type="ARBA" id="ARBA00022989"/>
    </source>
</evidence>
<keyword evidence="7" id="KW-0408">Iron</keyword>
<feature type="transmembrane region" description="Helical" evidence="12">
    <location>
        <begin position="106"/>
        <end position="126"/>
    </location>
</feature>
<evidence type="ECO:0000256" key="10">
    <source>
        <dbReference type="ARBA" id="ARBA00023157"/>
    </source>
</evidence>
<evidence type="ECO:0000256" key="3">
    <source>
        <dbReference type="ARBA" id="ARBA00022692"/>
    </source>
</evidence>
<dbReference type="EMBL" id="APND01000003">
    <property type="protein sequence ID" value="MES1929710.1"/>
    <property type="molecule type" value="Genomic_DNA"/>
</dbReference>
<dbReference type="PANTHER" id="PTHR35457:SF1">
    <property type="entry name" value="HEME A SYNTHASE"/>
    <property type="match status" value="1"/>
</dbReference>
<keyword evidence="8" id="KW-0350">Heme biosynthesis</keyword>
<keyword evidence="5 12" id="KW-1133">Transmembrane helix</keyword>
<dbReference type="InterPro" id="IPR050450">
    <property type="entry name" value="COX15/CtaA_HemeA_synthase"/>
</dbReference>
<dbReference type="PANTHER" id="PTHR35457">
    <property type="entry name" value="HEME A SYNTHASE"/>
    <property type="match status" value="1"/>
</dbReference>
<comment type="pathway">
    <text evidence="11">Porphyrin-containing compound metabolism.</text>
</comment>
<proteinExistence type="predicted"/>
<evidence type="ECO:0000256" key="2">
    <source>
        <dbReference type="ARBA" id="ARBA00022475"/>
    </source>
</evidence>
<keyword evidence="3 12" id="KW-0812">Transmembrane</keyword>
<organism evidence="13 14">
    <name type="scientific">Salinisphaera dokdonensis CL-ES53</name>
    <dbReference type="NCBI Taxonomy" id="1304272"/>
    <lineage>
        <taxon>Bacteria</taxon>
        <taxon>Pseudomonadati</taxon>
        <taxon>Pseudomonadota</taxon>
        <taxon>Gammaproteobacteria</taxon>
        <taxon>Salinisphaerales</taxon>
        <taxon>Salinisphaeraceae</taxon>
        <taxon>Salinisphaera</taxon>
    </lineage>
</organism>